<reference evidence="5" key="1">
    <citation type="submission" date="2021-12" db="EMBL/GenBank/DDBJ databases">
        <authorList>
            <person name="King R."/>
        </authorList>
    </citation>
    <scope>NUCLEOTIDE SEQUENCE</scope>
</reference>
<dbReference type="InterPro" id="IPR000504">
    <property type="entry name" value="RRM_dom"/>
</dbReference>
<name>A0ABN8EAB6_CHISP</name>
<feature type="domain" description="RRM" evidence="4">
    <location>
        <begin position="467"/>
        <end position="536"/>
    </location>
</feature>
<evidence type="ECO:0000256" key="3">
    <source>
        <dbReference type="SAM" id="MobiDB-lite"/>
    </source>
</evidence>
<dbReference type="Pfam" id="PF00076">
    <property type="entry name" value="RRM_1"/>
    <property type="match status" value="2"/>
</dbReference>
<evidence type="ECO:0000256" key="1">
    <source>
        <dbReference type="ARBA" id="ARBA00022884"/>
    </source>
</evidence>
<dbReference type="InterPro" id="IPR012677">
    <property type="entry name" value="Nucleotide-bd_a/b_plait_sf"/>
</dbReference>
<feature type="region of interest" description="Disordered" evidence="3">
    <location>
        <begin position="1"/>
        <end position="43"/>
    </location>
</feature>
<feature type="compositionally biased region" description="Basic residues" evidence="3">
    <location>
        <begin position="1"/>
        <end position="10"/>
    </location>
</feature>
<dbReference type="PROSITE" id="PS50102">
    <property type="entry name" value="RRM"/>
    <property type="match status" value="2"/>
</dbReference>
<dbReference type="InterPro" id="IPR050374">
    <property type="entry name" value="RRT5_SRSF_SR"/>
</dbReference>
<dbReference type="EMBL" id="OU963907">
    <property type="protein sequence ID" value="CAH0674484.1"/>
    <property type="molecule type" value="Genomic_DNA"/>
</dbReference>
<dbReference type="Gene3D" id="3.30.70.330">
    <property type="match status" value="3"/>
</dbReference>
<gene>
    <name evidence="5" type="ORF">CHILSU_LOCUS2531</name>
</gene>
<evidence type="ECO:0000259" key="4">
    <source>
        <dbReference type="PROSITE" id="PS50102"/>
    </source>
</evidence>
<dbReference type="SMART" id="SM00360">
    <property type="entry name" value="RRM"/>
    <property type="match status" value="3"/>
</dbReference>
<dbReference type="PANTHER" id="PTHR23003:SF3">
    <property type="entry name" value="FI21236P1-RELATED"/>
    <property type="match status" value="1"/>
</dbReference>
<organism evidence="5 6">
    <name type="scientific">Chilo suppressalis</name>
    <name type="common">Asiatic rice borer moth</name>
    <dbReference type="NCBI Taxonomy" id="168631"/>
    <lineage>
        <taxon>Eukaryota</taxon>
        <taxon>Metazoa</taxon>
        <taxon>Ecdysozoa</taxon>
        <taxon>Arthropoda</taxon>
        <taxon>Hexapoda</taxon>
        <taxon>Insecta</taxon>
        <taxon>Pterygota</taxon>
        <taxon>Neoptera</taxon>
        <taxon>Endopterygota</taxon>
        <taxon>Lepidoptera</taxon>
        <taxon>Glossata</taxon>
        <taxon>Ditrysia</taxon>
        <taxon>Pyraloidea</taxon>
        <taxon>Crambidae</taxon>
        <taxon>Crambinae</taxon>
        <taxon>Chilo</taxon>
    </lineage>
</organism>
<dbReference type="PANTHER" id="PTHR23003">
    <property type="entry name" value="RNA RECOGNITION MOTIF RRM DOMAIN CONTAINING PROTEIN"/>
    <property type="match status" value="1"/>
</dbReference>
<feature type="domain" description="RRM" evidence="4">
    <location>
        <begin position="190"/>
        <end position="270"/>
    </location>
</feature>
<feature type="region of interest" description="Disordered" evidence="3">
    <location>
        <begin position="421"/>
        <end position="445"/>
    </location>
</feature>
<proteinExistence type="predicted"/>
<dbReference type="InterPro" id="IPR035979">
    <property type="entry name" value="RBD_domain_sf"/>
</dbReference>
<evidence type="ECO:0000313" key="6">
    <source>
        <dbReference type="Proteomes" id="UP001153292"/>
    </source>
</evidence>
<sequence length="536" mass="59682">MSKSRSRSRSRSPLSGRSRSSSVQIESYEIPDSPSKNSESKTAENDDFDFRRFMVKNAPFNWKWEKLREHIGRISQSPVVKAQLPHVSLHKRGEFIVRFTSSLPGSICYKELDGCEVEGQKLKVLPYEGQKQDTSKYKNKFESFRKGNDMKPKKKIVKTTTISSDQNTNETYGLSMNFLNSLGIKPPLINKIFVGNLSPQVDKEKLREVFGFAGTVTSVYLITTSTQKAELMKRSAKIEFDHPVEAVQAVSMFHQQELYGRGMVVQMDQHPHMQSLPDGLASLGPGLGPNGEPLKGIRHLVEIQPLKQLMSQELAELKARKSHEMAQTQANLLNANSSSLLGNPLHNIMTPLNVNTMNMNPLNSASSIFGITPAGLSQSQANIQSWQGLLQQHMGGDLATTLAALQTHNVNNKAVSGFAQPILPMGQNRPNTQTSTSNNGTSFDSVLDDRQIKPIEDKERNAMTSSDMLVFNNLPPSVTVQALNNKMREIGEIVFAEITGQGRAIVRFRSNDDADRCVKIFDRSKVDGQTIEVKFF</sequence>
<dbReference type="SUPFAM" id="SSF54928">
    <property type="entry name" value="RNA-binding domain, RBD"/>
    <property type="match status" value="2"/>
</dbReference>
<feature type="compositionally biased region" description="Low complexity" evidence="3">
    <location>
        <begin position="11"/>
        <end position="22"/>
    </location>
</feature>
<dbReference type="CDD" id="cd00590">
    <property type="entry name" value="RRM_SF"/>
    <property type="match status" value="1"/>
</dbReference>
<keyword evidence="6" id="KW-1185">Reference proteome</keyword>
<keyword evidence="1 2" id="KW-0694">RNA-binding</keyword>
<feature type="compositionally biased region" description="Low complexity" evidence="3">
    <location>
        <begin position="431"/>
        <end position="442"/>
    </location>
</feature>
<evidence type="ECO:0000256" key="2">
    <source>
        <dbReference type="PROSITE-ProRule" id="PRU00176"/>
    </source>
</evidence>
<dbReference type="Proteomes" id="UP001153292">
    <property type="component" value="Chromosome 14"/>
</dbReference>
<accession>A0ABN8EAB6</accession>
<evidence type="ECO:0000313" key="5">
    <source>
        <dbReference type="EMBL" id="CAH0674484.1"/>
    </source>
</evidence>
<protein>
    <recommendedName>
        <fullName evidence="4">RRM domain-containing protein</fullName>
    </recommendedName>
</protein>